<sequence length="262" mass="29319">MSNITILKVGDQHVKIEDGELVGYQVSGHEFMHQKGNPGWRSVDTEMFPLIGPTNEADFKVKTPKGFATQDQHGLLREMKYSLIESTASKAVFIKKYTANTTVLNSKYPAKSTAEKLAWPYDFEFVKTFELKDGALNVSFVISGEEGMPFMLGYHPAFMLHSKDAVISAGGQNITIPEVMAVGSRALQIPNIDVITLKDERTLQITSEGFSHFMLWTEVPNMVCIEPITFYPYAVSQDNLAEGFMVLKNEPMLFKVELKPLP</sequence>
<dbReference type="AlphaFoldDB" id="A0A0F9YT49"/>
<dbReference type="GO" id="GO:0030246">
    <property type="term" value="F:carbohydrate binding"/>
    <property type="evidence" value="ECO:0007669"/>
    <property type="project" value="InterPro"/>
</dbReference>
<dbReference type="Pfam" id="PF01263">
    <property type="entry name" value="Aldose_epim"/>
    <property type="match status" value="1"/>
</dbReference>
<evidence type="ECO:0008006" key="2">
    <source>
        <dbReference type="Google" id="ProtNLM"/>
    </source>
</evidence>
<name>A0A0F9YT49_9ZZZZ</name>
<protein>
    <recommendedName>
        <fullName evidence="2">Aldose 1-epimerase</fullName>
    </recommendedName>
</protein>
<evidence type="ECO:0000313" key="1">
    <source>
        <dbReference type="EMBL" id="KKO07964.1"/>
    </source>
</evidence>
<dbReference type="InterPro" id="IPR014718">
    <property type="entry name" value="GH-type_carb-bd"/>
</dbReference>
<reference evidence="1" key="1">
    <citation type="journal article" date="2015" name="Nature">
        <title>Complex archaea that bridge the gap between prokaryotes and eukaryotes.</title>
        <authorList>
            <person name="Spang A."/>
            <person name="Saw J.H."/>
            <person name="Jorgensen S.L."/>
            <person name="Zaremba-Niedzwiedzka K."/>
            <person name="Martijn J."/>
            <person name="Lind A.E."/>
            <person name="van Eijk R."/>
            <person name="Schleper C."/>
            <person name="Guy L."/>
            <person name="Ettema T.J."/>
        </authorList>
    </citation>
    <scope>NUCLEOTIDE SEQUENCE</scope>
</reference>
<accession>A0A0F9YT49</accession>
<dbReference type="Gene3D" id="2.70.98.10">
    <property type="match status" value="1"/>
</dbReference>
<dbReference type="EMBL" id="LAZR01000011">
    <property type="protein sequence ID" value="KKO07964.1"/>
    <property type="molecule type" value="Genomic_DNA"/>
</dbReference>
<comment type="caution">
    <text evidence="1">The sequence shown here is derived from an EMBL/GenBank/DDBJ whole genome shotgun (WGS) entry which is preliminary data.</text>
</comment>
<dbReference type="InterPro" id="IPR008183">
    <property type="entry name" value="Aldose_1/G6P_1-epimerase"/>
</dbReference>
<organism evidence="1">
    <name type="scientific">marine sediment metagenome</name>
    <dbReference type="NCBI Taxonomy" id="412755"/>
    <lineage>
        <taxon>unclassified sequences</taxon>
        <taxon>metagenomes</taxon>
        <taxon>ecological metagenomes</taxon>
    </lineage>
</organism>
<dbReference type="InterPro" id="IPR011013">
    <property type="entry name" value="Gal_mutarotase_sf_dom"/>
</dbReference>
<proteinExistence type="predicted"/>
<dbReference type="SUPFAM" id="SSF74650">
    <property type="entry name" value="Galactose mutarotase-like"/>
    <property type="match status" value="1"/>
</dbReference>
<dbReference type="GO" id="GO:0005975">
    <property type="term" value="P:carbohydrate metabolic process"/>
    <property type="evidence" value="ECO:0007669"/>
    <property type="project" value="InterPro"/>
</dbReference>
<gene>
    <name evidence="1" type="ORF">LCGC14_0053060</name>
</gene>
<dbReference type="GO" id="GO:0016853">
    <property type="term" value="F:isomerase activity"/>
    <property type="evidence" value="ECO:0007669"/>
    <property type="project" value="InterPro"/>
</dbReference>